<reference evidence="9" key="1">
    <citation type="submission" date="2016-06" db="UniProtKB">
        <authorList>
            <consortium name="WormBaseParasite"/>
        </authorList>
    </citation>
    <scope>IDENTIFICATION</scope>
</reference>
<dbReference type="PANTHER" id="PTHR11525:SF0">
    <property type="entry name" value="FARNESYL PYROPHOSPHATE SYNTHASE"/>
    <property type="match status" value="1"/>
</dbReference>
<dbReference type="STRING" id="70667.A0A183SS55"/>
<dbReference type="GO" id="GO:0004161">
    <property type="term" value="F:dimethylallyltranstransferase activity"/>
    <property type="evidence" value="ECO:0007669"/>
    <property type="project" value="TreeGrafter"/>
</dbReference>
<dbReference type="GO" id="GO:0004337">
    <property type="term" value="F:(2E,6E)-farnesyl diphosphate synthase activity"/>
    <property type="evidence" value="ECO:0007669"/>
    <property type="project" value="TreeGrafter"/>
</dbReference>
<reference evidence="7 8" key="2">
    <citation type="submission" date="2018-11" db="EMBL/GenBank/DDBJ databases">
        <authorList>
            <consortium name="Pathogen Informatics"/>
        </authorList>
    </citation>
    <scope>NUCLEOTIDE SEQUENCE [LARGE SCALE GENOMIC DNA]</scope>
    <source>
        <strain evidence="7 8">NST_G2</strain>
    </source>
</reference>
<dbReference type="Proteomes" id="UP000275846">
    <property type="component" value="Unassembled WGS sequence"/>
</dbReference>
<protein>
    <recommendedName>
        <fullName evidence="5">Farnesyl pyrophosphate synthase</fullName>
    </recommendedName>
</protein>
<dbReference type="Pfam" id="PF00348">
    <property type="entry name" value="polyprenyl_synt"/>
    <property type="match status" value="1"/>
</dbReference>
<comment type="similarity">
    <text evidence="6">Belongs to the FPP/GGPP synthase family.</text>
</comment>
<organism evidence="9">
    <name type="scientific">Schistocephalus solidus</name>
    <name type="common">Tapeworm</name>
    <dbReference type="NCBI Taxonomy" id="70667"/>
    <lineage>
        <taxon>Eukaryota</taxon>
        <taxon>Metazoa</taxon>
        <taxon>Spiralia</taxon>
        <taxon>Lophotrochozoa</taxon>
        <taxon>Platyhelminthes</taxon>
        <taxon>Cestoda</taxon>
        <taxon>Eucestoda</taxon>
        <taxon>Diphyllobothriidea</taxon>
        <taxon>Diphyllobothriidae</taxon>
        <taxon>Schistocephalus</taxon>
    </lineage>
</organism>
<comment type="cofactor">
    <cofactor evidence="1">
        <name>Mg(2+)</name>
        <dbReference type="ChEBI" id="CHEBI:18420"/>
    </cofactor>
</comment>
<evidence type="ECO:0000256" key="6">
    <source>
        <dbReference type="RuleBase" id="RU004466"/>
    </source>
</evidence>
<evidence type="ECO:0000313" key="8">
    <source>
        <dbReference type="Proteomes" id="UP000275846"/>
    </source>
</evidence>
<dbReference type="InterPro" id="IPR000092">
    <property type="entry name" value="Polyprenyl_synt"/>
</dbReference>
<dbReference type="GO" id="GO:0046872">
    <property type="term" value="F:metal ion binding"/>
    <property type="evidence" value="ECO:0007669"/>
    <property type="project" value="UniProtKB-KW"/>
</dbReference>
<evidence type="ECO:0000313" key="7">
    <source>
        <dbReference type="EMBL" id="VDL93438.1"/>
    </source>
</evidence>
<dbReference type="GO" id="GO:0005737">
    <property type="term" value="C:cytoplasm"/>
    <property type="evidence" value="ECO:0007669"/>
    <property type="project" value="TreeGrafter"/>
</dbReference>
<dbReference type="EMBL" id="UYSU01033965">
    <property type="protein sequence ID" value="VDL93438.1"/>
    <property type="molecule type" value="Genomic_DNA"/>
</dbReference>
<gene>
    <name evidence="7" type="ORF">SSLN_LOCUS7053</name>
</gene>
<keyword evidence="8" id="KW-1185">Reference proteome</keyword>
<evidence type="ECO:0000256" key="2">
    <source>
        <dbReference type="ARBA" id="ARBA00022679"/>
    </source>
</evidence>
<proteinExistence type="inferred from homology"/>
<dbReference type="AlphaFoldDB" id="A0A183SS55"/>
<dbReference type="SFLD" id="SFLDS00005">
    <property type="entry name" value="Isoprenoid_Synthase_Type_I"/>
    <property type="match status" value="1"/>
</dbReference>
<dbReference type="InterPro" id="IPR008949">
    <property type="entry name" value="Isoprenoid_synthase_dom_sf"/>
</dbReference>
<dbReference type="InterPro" id="IPR033749">
    <property type="entry name" value="Polyprenyl_synt_CS"/>
</dbReference>
<dbReference type="WBParaSite" id="SSLN_0000728501-mRNA-1">
    <property type="protein sequence ID" value="SSLN_0000728501-mRNA-1"/>
    <property type="gene ID" value="SSLN_0000728501"/>
</dbReference>
<dbReference type="PROSITE" id="PS00723">
    <property type="entry name" value="POLYPRENYL_SYNTHASE_1"/>
    <property type="match status" value="1"/>
</dbReference>
<evidence type="ECO:0000256" key="4">
    <source>
        <dbReference type="ARBA" id="ARBA00022842"/>
    </source>
</evidence>
<name>A0A183SS55_SCHSO</name>
<dbReference type="SUPFAM" id="SSF48576">
    <property type="entry name" value="Terpenoid synthases"/>
    <property type="match status" value="1"/>
</dbReference>
<keyword evidence="2 6" id="KW-0808">Transferase</keyword>
<evidence type="ECO:0000256" key="5">
    <source>
        <dbReference type="ARBA" id="ARBA00034546"/>
    </source>
</evidence>
<evidence type="ECO:0000313" key="9">
    <source>
        <dbReference type="WBParaSite" id="SSLN_0000728501-mRNA-1"/>
    </source>
</evidence>
<dbReference type="OrthoDB" id="10257492at2759"/>
<dbReference type="PANTHER" id="PTHR11525">
    <property type="entry name" value="FARNESYL-PYROPHOSPHATE SYNTHETASE"/>
    <property type="match status" value="1"/>
</dbReference>
<dbReference type="InterPro" id="IPR039702">
    <property type="entry name" value="FPS1-like"/>
</dbReference>
<dbReference type="GO" id="GO:0045337">
    <property type="term" value="P:farnesyl diphosphate biosynthetic process"/>
    <property type="evidence" value="ECO:0007669"/>
    <property type="project" value="TreeGrafter"/>
</dbReference>
<sequence length="350" mass="38524">MKLWTFCTPASITDCFLQKSISSKYAITVCTNGFNFKSAKYNVPTGKKIRGLLCVAAFKAFSNGSEQLVTTRVANLVGWCIEMIQAGFLVHDDLIDNSPMRRGRTSWPELQKEAGLGLISINDGLHLVLCAQQLLFSVLGETAASREICFQLVKLFGDCAHFTCLGQALDVLASSATQTVRSPEISETEAVTPAKVAKLRTRRLSGITKERFAAIAKWKTSYYSFVLPVTAGMLLVSISYTAGVNDEKLLENAKTILLRIGEYFQAQDDFLDVFGDSAVTGKENYGRSDATAVAAVKDVFVELDLPAVYAEFETTIRNEILDLIVRFSSPDGLPGDFFRSVLDLLHRRPK</sequence>
<evidence type="ECO:0000256" key="3">
    <source>
        <dbReference type="ARBA" id="ARBA00022723"/>
    </source>
</evidence>
<evidence type="ECO:0000256" key="1">
    <source>
        <dbReference type="ARBA" id="ARBA00001946"/>
    </source>
</evidence>
<keyword evidence="4" id="KW-0460">Magnesium</keyword>
<accession>A0A183SS55</accession>
<dbReference type="Gene3D" id="1.10.600.10">
    <property type="entry name" value="Farnesyl Diphosphate Synthase"/>
    <property type="match status" value="1"/>
</dbReference>
<keyword evidence="3" id="KW-0479">Metal-binding</keyword>